<dbReference type="OrthoDB" id="3685at2759"/>
<evidence type="ECO:0000259" key="12">
    <source>
        <dbReference type="Pfam" id="PF20258"/>
    </source>
</evidence>
<keyword evidence="8" id="KW-0067">ATP-binding</keyword>
<feature type="domain" description="tRNA-specific 2-thiouridylase MnmA-like C-terminal" evidence="12">
    <location>
        <begin position="270"/>
        <end position="349"/>
    </location>
</feature>
<evidence type="ECO:0000313" key="14">
    <source>
        <dbReference type="EMBL" id="RKP08060.1"/>
    </source>
</evidence>
<dbReference type="SUPFAM" id="SSF52402">
    <property type="entry name" value="Adenine nucleotide alpha hydrolases-like"/>
    <property type="match status" value="1"/>
</dbReference>
<dbReference type="Pfam" id="PF20258">
    <property type="entry name" value="tRNA_Me_trans_C"/>
    <property type="match status" value="1"/>
</dbReference>
<gene>
    <name evidence="14" type="ORF">THASP1DRAFT_30125</name>
</gene>
<evidence type="ECO:0000256" key="1">
    <source>
        <dbReference type="ARBA" id="ARBA00003986"/>
    </source>
</evidence>
<dbReference type="InterPro" id="IPR014729">
    <property type="entry name" value="Rossmann-like_a/b/a_fold"/>
</dbReference>
<dbReference type="NCBIfam" id="TIGR00420">
    <property type="entry name" value="trmU"/>
    <property type="match status" value="1"/>
</dbReference>
<dbReference type="EMBL" id="KZ992642">
    <property type="protein sequence ID" value="RKP08060.1"/>
    <property type="molecule type" value="Genomic_DNA"/>
</dbReference>
<dbReference type="Gene3D" id="3.40.50.620">
    <property type="entry name" value="HUPs"/>
    <property type="match status" value="1"/>
</dbReference>
<keyword evidence="10" id="KW-1015">Disulfide bond</keyword>
<dbReference type="GO" id="GO:0000049">
    <property type="term" value="F:tRNA binding"/>
    <property type="evidence" value="ECO:0007669"/>
    <property type="project" value="UniProtKB-KW"/>
</dbReference>
<evidence type="ECO:0000256" key="11">
    <source>
        <dbReference type="ARBA" id="ARBA00049564"/>
    </source>
</evidence>
<keyword evidence="6" id="KW-0819">tRNA processing</keyword>
<evidence type="ECO:0000256" key="3">
    <source>
        <dbReference type="ARBA" id="ARBA00011953"/>
    </source>
</evidence>
<evidence type="ECO:0000256" key="9">
    <source>
        <dbReference type="ARBA" id="ARBA00022884"/>
    </source>
</evidence>
<keyword evidence="5 14" id="KW-0808">Transferase</keyword>
<evidence type="ECO:0000256" key="5">
    <source>
        <dbReference type="ARBA" id="ARBA00022679"/>
    </source>
</evidence>
<evidence type="ECO:0000256" key="6">
    <source>
        <dbReference type="ARBA" id="ARBA00022694"/>
    </source>
</evidence>
<name>A0A4P9XRU8_9FUNG</name>
<dbReference type="Gene3D" id="2.40.30.10">
    <property type="entry name" value="Translation factors"/>
    <property type="match status" value="1"/>
</dbReference>
<evidence type="ECO:0000256" key="2">
    <source>
        <dbReference type="ARBA" id="ARBA00006191"/>
    </source>
</evidence>
<accession>A0A4P9XRU8</accession>
<dbReference type="NCBIfam" id="NF001138">
    <property type="entry name" value="PRK00143.1"/>
    <property type="match status" value="1"/>
</dbReference>
<dbReference type="GO" id="GO:0005739">
    <property type="term" value="C:mitochondrion"/>
    <property type="evidence" value="ECO:0007669"/>
    <property type="project" value="TreeGrafter"/>
</dbReference>
<sequence length="360" mass="39272">MSALRVRGLSAVAGRKIILGMSGGVDSSVAAYLLKQQGAQLEGVFMRNWDAANERGECPGDQDWRDVQAVDFVREYWTRVFAKTIDDYANGHTPNPDIACNREIKFGALVDRCVQGDAWLATGHYARIACDAGDVPYLLRGVDSNKDQSYYLSDVKQSQLARAIFPLGSMDKSEVRAIARAHKLTTANKAESMGICFVGKRPEYIPQHPGEVVSLGGRVLGQHQGIFSWTVGQRAGICAGSEKWFVVGKDIPNNKIYVVPGTTHPALFATKVTVANWHWIGDRRPEAVANGRLVSAQIRYRQQPDTCRVAFDSNDGDSTVHFVRPQRAPAPGQYIVLYDGDCCLGCGVIQTSPLGVASLG</sequence>
<evidence type="ECO:0000259" key="13">
    <source>
        <dbReference type="Pfam" id="PF20259"/>
    </source>
</evidence>
<evidence type="ECO:0000256" key="7">
    <source>
        <dbReference type="ARBA" id="ARBA00022741"/>
    </source>
</evidence>
<evidence type="ECO:0000256" key="10">
    <source>
        <dbReference type="ARBA" id="ARBA00023157"/>
    </source>
</evidence>
<dbReference type="HAMAP" id="MF_00144">
    <property type="entry name" value="tRNA_thiouridyl_MnmA"/>
    <property type="match status" value="1"/>
</dbReference>
<dbReference type="PANTHER" id="PTHR11933">
    <property type="entry name" value="TRNA 5-METHYLAMINOMETHYL-2-THIOURIDYLATE -METHYLTRANSFERASE"/>
    <property type="match status" value="1"/>
</dbReference>
<comment type="catalytic activity">
    <reaction evidence="11">
        <text>5-taurinomethyluridine(34) in tRNA + S-sulfanyl-L-cysteinyl-[protein] + AH2 + ATP = 5-taurinomethyl-2-thiouridine(34) in tRNA + L-cysteinyl-[protein] + A + AMP + diphosphate + H(+)</text>
        <dbReference type="Rhea" id="RHEA:47040"/>
        <dbReference type="Rhea" id="RHEA-COMP:10131"/>
        <dbReference type="Rhea" id="RHEA-COMP:11726"/>
        <dbReference type="Rhea" id="RHEA-COMP:11732"/>
        <dbReference type="Rhea" id="RHEA-COMP:11733"/>
        <dbReference type="ChEBI" id="CHEBI:13193"/>
        <dbReference type="ChEBI" id="CHEBI:15378"/>
        <dbReference type="ChEBI" id="CHEBI:17499"/>
        <dbReference type="ChEBI" id="CHEBI:29950"/>
        <dbReference type="ChEBI" id="CHEBI:30616"/>
        <dbReference type="ChEBI" id="CHEBI:33019"/>
        <dbReference type="ChEBI" id="CHEBI:61963"/>
        <dbReference type="ChEBI" id="CHEBI:87171"/>
        <dbReference type="ChEBI" id="CHEBI:87172"/>
        <dbReference type="ChEBI" id="CHEBI:456215"/>
        <dbReference type="EC" id="2.8.1.14"/>
    </reaction>
</comment>
<dbReference type="CDD" id="cd01998">
    <property type="entry name" value="MnmA_TRMU-like"/>
    <property type="match status" value="1"/>
</dbReference>
<comment type="function">
    <text evidence="1">Catalyzes the 2-thiolation of uridine at the wobble position (U34) of mitochondrial tRNA(Lys), tRNA(Glu) and tRNA(Gln). Required for the formation of 5-taurinomethyl-2-thiouridine (tm5s2U) of mitochondrial tRNA(Lys), tRNA(Glu), and tRNA(Gln) at the wobble position. ATP is required to activate the C2 atom of the wobble base.</text>
</comment>
<keyword evidence="7" id="KW-0547">Nucleotide-binding</keyword>
<dbReference type="InterPro" id="IPR004506">
    <property type="entry name" value="MnmA-like"/>
</dbReference>
<dbReference type="Pfam" id="PF03054">
    <property type="entry name" value="tRNA_Me_trans"/>
    <property type="match status" value="1"/>
</dbReference>
<dbReference type="InterPro" id="IPR046884">
    <property type="entry name" value="MnmA-like_central"/>
</dbReference>
<dbReference type="GO" id="GO:0016783">
    <property type="term" value="F:sulfurtransferase activity"/>
    <property type="evidence" value="ECO:0007669"/>
    <property type="project" value="InterPro"/>
</dbReference>
<dbReference type="AlphaFoldDB" id="A0A4P9XRU8"/>
<keyword evidence="4" id="KW-0820">tRNA-binding</keyword>
<dbReference type="Proteomes" id="UP000271241">
    <property type="component" value="Unassembled WGS sequence"/>
</dbReference>
<dbReference type="GO" id="GO:0008168">
    <property type="term" value="F:methyltransferase activity"/>
    <property type="evidence" value="ECO:0007669"/>
    <property type="project" value="UniProtKB-KW"/>
</dbReference>
<evidence type="ECO:0000256" key="4">
    <source>
        <dbReference type="ARBA" id="ARBA00022555"/>
    </source>
</evidence>
<keyword evidence="14" id="KW-0489">Methyltransferase</keyword>
<dbReference type="GO" id="GO:0032259">
    <property type="term" value="P:methylation"/>
    <property type="evidence" value="ECO:0007669"/>
    <property type="project" value="UniProtKB-KW"/>
</dbReference>
<dbReference type="InterPro" id="IPR023382">
    <property type="entry name" value="MnmA-like_central_sf"/>
</dbReference>
<dbReference type="PANTHER" id="PTHR11933:SF5">
    <property type="entry name" value="MITOCHONDRIAL TRNA-SPECIFIC 2-THIOURIDYLASE 1"/>
    <property type="match status" value="1"/>
</dbReference>
<feature type="domain" description="tRNA-specific 2-thiouridylase MnmA-like central" evidence="13">
    <location>
        <begin position="203"/>
        <end position="259"/>
    </location>
</feature>
<dbReference type="InterPro" id="IPR046885">
    <property type="entry name" value="MnmA-like_C"/>
</dbReference>
<evidence type="ECO:0000313" key="15">
    <source>
        <dbReference type="Proteomes" id="UP000271241"/>
    </source>
</evidence>
<dbReference type="EC" id="2.8.1.14" evidence="3"/>
<dbReference type="FunFam" id="2.30.30.280:FF:000001">
    <property type="entry name" value="tRNA-specific 2-thiouridylase MnmA"/>
    <property type="match status" value="1"/>
</dbReference>
<organism evidence="14 15">
    <name type="scientific">Thamnocephalis sphaerospora</name>
    <dbReference type="NCBI Taxonomy" id="78915"/>
    <lineage>
        <taxon>Eukaryota</taxon>
        <taxon>Fungi</taxon>
        <taxon>Fungi incertae sedis</taxon>
        <taxon>Zoopagomycota</taxon>
        <taxon>Zoopagomycotina</taxon>
        <taxon>Zoopagomycetes</taxon>
        <taxon>Zoopagales</taxon>
        <taxon>Sigmoideomycetaceae</taxon>
        <taxon>Thamnocephalis</taxon>
    </lineage>
</organism>
<dbReference type="GO" id="GO:0002143">
    <property type="term" value="P:tRNA wobble position uridine thiolation"/>
    <property type="evidence" value="ECO:0007669"/>
    <property type="project" value="TreeGrafter"/>
</dbReference>
<dbReference type="GO" id="GO:0005524">
    <property type="term" value="F:ATP binding"/>
    <property type="evidence" value="ECO:0007669"/>
    <property type="project" value="UniProtKB-KW"/>
</dbReference>
<dbReference type="Pfam" id="PF20259">
    <property type="entry name" value="tRNA_Me_trans_M"/>
    <property type="match status" value="1"/>
</dbReference>
<evidence type="ECO:0000256" key="8">
    <source>
        <dbReference type="ARBA" id="ARBA00022840"/>
    </source>
</evidence>
<reference evidence="15" key="1">
    <citation type="journal article" date="2018" name="Nat. Microbiol.">
        <title>Leveraging single-cell genomics to expand the fungal tree of life.</title>
        <authorList>
            <person name="Ahrendt S.R."/>
            <person name="Quandt C.A."/>
            <person name="Ciobanu D."/>
            <person name="Clum A."/>
            <person name="Salamov A."/>
            <person name="Andreopoulos B."/>
            <person name="Cheng J.F."/>
            <person name="Woyke T."/>
            <person name="Pelin A."/>
            <person name="Henrissat B."/>
            <person name="Reynolds N.K."/>
            <person name="Benny G.L."/>
            <person name="Smith M.E."/>
            <person name="James T.Y."/>
            <person name="Grigoriev I.V."/>
        </authorList>
    </citation>
    <scope>NUCLEOTIDE SEQUENCE [LARGE SCALE GENOMIC DNA]</scope>
    <source>
        <strain evidence="15">RSA 1356</strain>
    </source>
</reference>
<dbReference type="Gene3D" id="2.30.30.280">
    <property type="entry name" value="Adenine nucleotide alpha hydrolases-like domains"/>
    <property type="match status" value="1"/>
</dbReference>
<proteinExistence type="inferred from homology"/>
<keyword evidence="15" id="KW-1185">Reference proteome</keyword>
<comment type="similarity">
    <text evidence="2">Belongs to the MnmA/TRMU family.</text>
</comment>
<protein>
    <recommendedName>
        <fullName evidence="3">tRNA-5-taurinomethyluridine 2-sulfurtransferase</fullName>
        <ecNumber evidence="3">2.8.1.14</ecNumber>
    </recommendedName>
</protein>
<dbReference type="STRING" id="78915.A0A4P9XRU8"/>
<keyword evidence="9" id="KW-0694">RNA-binding</keyword>